<dbReference type="PROSITE" id="PS00518">
    <property type="entry name" value="ZF_RING_1"/>
    <property type="match status" value="1"/>
</dbReference>
<dbReference type="Proteomes" id="UP000827092">
    <property type="component" value="Unassembled WGS sequence"/>
</dbReference>
<reference evidence="6 7" key="1">
    <citation type="journal article" date="2022" name="Nat. Ecol. Evol.">
        <title>A masculinizing supergene underlies an exaggerated male reproductive morph in a spider.</title>
        <authorList>
            <person name="Hendrickx F."/>
            <person name="De Corte Z."/>
            <person name="Sonet G."/>
            <person name="Van Belleghem S.M."/>
            <person name="Kostlbacher S."/>
            <person name="Vangestel C."/>
        </authorList>
    </citation>
    <scope>NUCLEOTIDE SEQUENCE [LARGE SCALE GENOMIC DNA]</scope>
    <source>
        <strain evidence="6">W744_W776</strain>
    </source>
</reference>
<evidence type="ECO:0000313" key="6">
    <source>
        <dbReference type="EMBL" id="KAG8174512.1"/>
    </source>
</evidence>
<keyword evidence="1" id="KW-0479">Metal-binding</keyword>
<dbReference type="PROSITE" id="PS50089">
    <property type="entry name" value="ZF_RING_2"/>
    <property type="match status" value="1"/>
</dbReference>
<comment type="caution">
    <text evidence="6">The sequence shown here is derived from an EMBL/GenBank/DDBJ whole genome shotgun (WGS) entry which is preliminary data.</text>
</comment>
<keyword evidence="3" id="KW-0862">Zinc</keyword>
<dbReference type="Pfam" id="PF13639">
    <property type="entry name" value="zf-RING_2"/>
    <property type="match status" value="1"/>
</dbReference>
<dbReference type="InterPro" id="IPR017907">
    <property type="entry name" value="Znf_RING_CS"/>
</dbReference>
<dbReference type="PANTHER" id="PTHR15710">
    <property type="entry name" value="E3 UBIQUITIN-PROTEIN LIGASE PRAJA"/>
    <property type="match status" value="1"/>
</dbReference>
<evidence type="ECO:0000256" key="4">
    <source>
        <dbReference type="PROSITE-ProRule" id="PRU00175"/>
    </source>
</evidence>
<accession>A0AAV6TSD7</accession>
<dbReference type="InterPro" id="IPR013083">
    <property type="entry name" value="Znf_RING/FYVE/PHD"/>
</dbReference>
<name>A0AAV6TSD7_9ARAC</name>
<evidence type="ECO:0000256" key="1">
    <source>
        <dbReference type="ARBA" id="ARBA00022723"/>
    </source>
</evidence>
<keyword evidence="7" id="KW-1185">Reference proteome</keyword>
<dbReference type="GO" id="GO:0008270">
    <property type="term" value="F:zinc ion binding"/>
    <property type="evidence" value="ECO:0007669"/>
    <property type="project" value="UniProtKB-KW"/>
</dbReference>
<dbReference type="AlphaFoldDB" id="A0AAV6TSD7"/>
<feature type="domain" description="RING-type" evidence="5">
    <location>
        <begin position="154"/>
        <end position="194"/>
    </location>
</feature>
<keyword evidence="2 4" id="KW-0863">Zinc-finger</keyword>
<dbReference type="SMART" id="SM00184">
    <property type="entry name" value="RING"/>
    <property type="match status" value="1"/>
</dbReference>
<sequence length="201" mass="24130">MDAHNNYLQKAIRIFPSEEEYLSRASDILWVAEGSFPDIQVLEEAILIEPLLNRDEFPFRAFMSMLAYFPFEKEEFFDADRVETAARQYADRRFPVLAWIWEEYILDYIYLYLVELLPETRLSSESIYKLGNSLWNALMRHTWPNRYFQSPLTCPVCFEPTISQQVRLTTCRHVFCENCILKWLETRNTCPMCRAIIFWNY</sequence>
<protein>
    <recommendedName>
        <fullName evidence="5">RING-type domain-containing protein</fullName>
    </recommendedName>
</protein>
<gene>
    <name evidence="6" type="ORF">JTE90_000365</name>
</gene>
<dbReference type="SUPFAM" id="SSF57850">
    <property type="entry name" value="RING/U-box"/>
    <property type="match status" value="1"/>
</dbReference>
<evidence type="ECO:0000256" key="3">
    <source>
        <dbReference type="ARBA" id="ARBA00022833"/>
    </source>
</evidence>
<dbReference type="Gene3D" id="3.30.40.10">
    <property type="entry name" value="Zinc/RING finger domain, C3HC4 (zinc finger)"/>
    <property type="match status" value="1"/>
</dbReference>
<organism evidence="6 7">
    <name type="scientific">Oedothorax gibbosus</name>
    <dbReference type="NCBI Taxonomy" id="931172"/>
    <lineage>
        <taxon>Eukaryota</taxon>
        <taxon>Metazoa</taxon>
        <taxon>Ecdysozoa</taxon>
        <taxon>Arthropoda</taxon>
        <taxon>Chelicerata</taxon>
        <taxon>Arachnida</taxon>
        <taxon>Araneae</taxon>
        <taxon>Araneomorphae</taxon>
        <taxon>Entelegynae</taxon>
        <taxon>Araneoidea</taxon>
        <taxon>Linyphiidae</taxon>
        <taxon>Erigoninae</taxon>
        <taxon>Oedothorax</taxon>
    </lineage>
</organism>
<evidence type="ECO:0000313" key="7">
    <source>
        <dbReference type="Proteomes" id="UP000827092"/>
    </source>
</evidence>
<dbReference type="EMBL" id="JAFNEN010001196">
    <property type="protein sequence ID" value="KAG8174512.1"/>
    <property type="molecule type" value="Genomic_DNA"/>
</dbReference>
<evidence type="ECO:0000259" key="5">
    <source>
        <dbReference type="PROSITE" id="PS50089"/>
    </source>
</evidence>
<dbReference type="InterPro" id="IPR001841">
    <property type="entry name" value="Znf_RING"/>
</dbReference>
<proteinExistence type="predicted"/>
<evidence type="ECO:0000256" key="2">
    <source>
        <dbReference type="ARBA" id="ARBA00022771"/>
    </source>
</evidence>